<gene>
    <name evidence="2" type="ORF">GCM10010305_17600</name>
</gene>
<protein>
    <submittedName>
        <fullName evidence="2">Uncharacterized protein</fullName>
    </submittedName>
</protein>
<accession>A0A918SZN9</accession>
<feature type="compositionally biased region" description="Gly residues" evidence="1">
    <location>
        <begin position="8"/>
        <end position="17"/>
    </location>
</feature>
<evidence type="ECO:0000256" key="1">
    <source>
        <dbReference type="SAM" id="MobiDB-lite"/>
    </source>
</evidence>
<dbReference type="AlphaFoldDB" id="A0A918SZN9"/>
<sequence length="233" mass="24385">MTSEDTGAGAGTGGDGEPGAVALAAELSGRLGPVAAEAPDGAGPWTLVWTDGPTVEEVGAAALARAPETAPGLALRRELSERWTALGAIRLACAPSPLSCGLPVPVSPSGVEALWWHTPLPVPLTPREERLVYALLYEVHDDHRSDRVTAEQICRGLSLRGPAALLRRSGAEPTPAEVLTDRYAAAHGHLAWRHALRTMPVPVLLRAVRDDPRPPPECLAAARALESAGRDQG</sequence>
<reference evidence="2" key="1">
    <citation type="journal article" date="2014" name="Int. J. Syst. Evol. Microbiol.">
        <title>Complete genome sequence of Corynebacterium casei LMG S-19264T (=DSM 44701T), isolated from a smear-ripened cheese.</title>
        <authorList>
            <consortium name="US DOE Joint Genome Institute (JGI-PGF)"/>
            <person name="Walter F."/>
            <person name="Albersmeier A."/>
            <person name="Kalinowski J."/>
            <person name="Ruckert C."/>
        </authorList>
    </citation>
    <scope>NUCLEOTIDE SEQUENCE</scope>
    <source>
        <strain evidence="2">JCM 4518</strain>
    </source>
</reference>
<comment type="caution">
    <text evidence="2">The sequence shown here is derived from an EMBL/GenBank/DDBJ whole genome shotgun (WGS) entry which is preliminary data.</text>
</comment>
<dbReference type="EMBL" id="BMUL01000004">
    <property type="protein sequence ID" value="GHA75412.1"/>
    <property type="molecule type" value="Genomic_DNA"/>
</dbReference>
<keyword evidence="3" id="KW-1185">Reference proteome</keyword>
<dbReference type="Proteomes" id="UP000644020">
    <property type="component" value="Unassembled WGS sequence"/>
</dbReference>
<feature type="region of interest" description="Disordered" evidence="1">
    <location>
        <begin position="1"/>
        <end position="20"/>
    </location>
</feature>
<evidence type="ECO:0000313" key="3">
    <source>
        <dbReference type="Proteomes" id="UP000644020"/>
    </source>
</evidence>
<dbReference type="RefSeq" id="WP_189976026.1">
    <property type="nucleotide sequence ID" value="NZ_BMUL01000004.1"/>
</dbReference>
<name>A0A918SZN9_9ACTN</name>
<evidence type="ECO:0000313" key="2">
    <source>
        <dbReference type="EMBL" id="GHA75412.1"/>
    </source>
</evidence>
<reference evidence="2" key="2">
    <citation type="submission" date="2020-09" db="EMBL/GenBank/DDBJ databases">
        <authorList>
            <person name="Sun Q."/>
            <person name="Ohkuma M."/>
        </authorList>
    </citation>
    <scope>NUCLEOTIDE SEQUENCE</scope>
    <source>
        <strain evidence="2">JCM 4518</strain>
    </source>
</reference>
<proteinExistence type="predicted"/>
<organism evidence="2 3">
    <name type="scientific">Streptomyces termitum</name>
    <dbReference type="NCBI Taxonomy" id="67368"/>
    <lineage>
        <taxon>Bacteria</taxon>
        <taxon>Bacillati</taxon>
        <taxon>Actinomycetota</taxon>
        <taxon>Actinomycetes</taxon>
        <taxon>Kitasatosporales</taxon>
        <taxon>Streptomycetaceae</taxon>
        <taxon>Streptomyces</taxon>
    </lineage>
</organism>